<dbReference type="CDD" id="cd09597">
    <property type="entry name" value="M4_TLP"/>
    <property type="match status" value="1"/>
</dbReference>
<keyword evidence="6" id="KW-0862">Zinc</keyword>
<dbReference type="InterPro" id="IPR011096">
    <property type="entry name" value="FTP_domain"/>
</dbReference>
<gene>
    <name evidence="14" type="ORF">Ani05nite_12720</name>
</gene>
<dbReference type="GO" id="GO:0046872">
    <property type="term" value="F:metal ion binding"/>
    <property type="evidence" value="ECO:0007669"/>
    <property type="project" value="UniProtKB-KW"/>
</dbReference>
<evidence type="ECO:0000256" key="12">
    <source>
        <dbReference type="SAM" id="SignalP"/>
    </source>
</evidence>
<dbReference type="Pfam" id="PF05345">
    <property type="entry name" value="He_PIG"/>
    <property type="match status" value="1"/>
</dbReference>
<keyword evidence="7" id="KW-0482">Metalloprotease</keyword>
<sequence>MAVRYRRGSIALVAVLALTGAGVGAVRAGTPDSRAARWNESATPRPSAVPELPAAGKPRTATARKNPAPARKPSVTRARAVQEARVAVRRNGAAVRSAPGEGYRVVDAVVDAAGTRHVRFQRTHRGLAVLGGDFVVHSTATGRFAGATVAQQHVIDVPGVAKVGRARAVAAAERFAGRRGAGRVRQVVDAFAGEPVRAWEVTVGAQVVIVDATTGAVRRAYDEVHTAEAGTGHGQLVGDVPLGTTRRADGTYALVDPDRGGNTVRDALNNGYLFKPDKFAEFGDADDVWGDGTRADRATAAVDVHYGMARTWDYLRSAFGRSGLHDDGRGVAAYVHHDVDEANASWSSSCECMFFGDGAPTGQPFTSLDVVAHELAHGLNSATADLVNAGESGALNEADSDIFGTLVEFSAHNAADPPDYLIGEKTEIRTPALRRMDEPSRDGKSVSCWSPAAKDLDEHYASGIGNKFFYTLAVGSGASQWGDSPPCGGAPPVAGIGNDRAAQIWYRALTVYMVSNTNYAGARDATGRAAADLYGPDSVERRTVDAAWLAVGVDGSDPAYGAPDLAYFADSSPSPRVGEAVRIQVSAREPQGQPVTFSAVNLPPGVSIDAAGLITGTPTVRGDYRSDIIASDPDGNTDRELMWWTVKGPPVVQSVPPAVTMQLGAGAYGSFTTTFADTPDDRADPADSFEVTATGVPEGLTLTVRRPGSGIYNALVSGVPTTAGSGTTVLTATDADGDRVTASVPWQVLPARRPGLPLGVSVTGGNGTALLQWAKPSYTFGDVLVTGYVVRVSPGVETTLAASARSLTLTGLDTRRAYTVGLRATSAIGDGAEKTVTLSPTALPLTVTPAAFGYGKSATLTGQVLRGRAAIAGTTATLEQRAAGRTAWSRITTVRTDAKGAWRATVKPSGTTAYRIRYAGSSGAWAATSATPSATVRYTVTIKASTTRPKAGKKIRITGTAKPGRAGVKITLQRKVGSRWLTVTSTKTAASGAYSFSRSFGRGAWTLRVSVAGGTTNAGVTSSRVKLTVK</sequence>
<organism evidence="14 15">
    <name type="scientific">Actinoplanes nipponensis</name>
    <dbReference type="NCBI Taxonomy" id="135950"/>
    <lineage>
        <taxon>Bacteria</taxon>
        <taxon>Bacillati</taxon>
        <taxon>Actinomycetota</taxon>
        <taxon>Actinomycetes</taxon>
        <taxon>Micromonosporales</taxon>
        <taxon>Micromonosporaceae</taxon>
        <taxon>Actinoplanes</taxon>
    </lineage>
</organism>
<keyword evidence="3" id="KW-0479">Metal-binding</keyword>
<proteinExistence type="inferred from homology"/>
<dbReference type="Proteomes" id="UP000647172">
    <property type="component" value="Unassembled WGS sequence"/>
</dbReference>
<dbReference type="PANTHER" id="PTHR33794:SF1">
    <property type="entry name" value="BACILLOLYSIN"/>
    <property type="match status" value="1"/>
</dbReference>
<dbReference type="PRINTS" id="PR00730">
    <property type="entry name" value="THERMOLYSIN"/>
</dbReference>
<dbReference type="InterPro" id="IPR027268">
    <property type="entry name" value="Peptidase_M4/M1_CTD_sf"/>
</dbReference>
<dbReference type="Pfam" id="PF00041">
    <property type="entry name" value="fn3"/>
    <property type="match status" value="1"/>
</dbReference>
<evidence type="ECO:0000313" key="14">
    <source>
        <dbReference type="EMBL" id="GIE47738.1"/>
    </source>
</evidence>
<evidence type="ECO:0000256" key="6">
    <source>
        <dbReference type="ARBA" id="ARBA00022833"/>
    </source>
</evidence>
<dbReference type="Pfam" id="PF02868">
    <property type="entry name" value="Peptidase_M4_C"/>
    <property type="match status" value="1"/>
</dbReference>
<dbReference type="AlphaFoldDB" id="A0A919JDE3"/>
<evidence type="ECO:0000256" key="10">
    <source>
        <dbReference type="PIRSR" id="PIRSR623612-1"/>
    </source>
</evidence>
<keyword evidence="5" id="KW-0378">Hydrolase</keyword>
<dbReference type="InterPro" id="IPR023612">
    <property type="entry name" value="Peptidase_M4"/>
</dbReference>
<evidence type="ECO:0000256" key="3">
    <source>
        <dbReference type="ARBA" id="ARBA00022723"/>
    </source>
</evidence>
<dbReference type="InterPro" id="IPR013856">
    <property type="entry name" value="Peptidase_M4_domain"/>
</dbReference>
<feature type="active site" evidence="10">
    <location>
        <position position="374"/>
    </location>
</feature>
<comment type="similarity">
    <text evidence="1">Belongs to the peptidase M4 family.</text>
</comment>
<dbReference type="GO" id="GO:0016798">
    <property type="term" value="F:hydrolase activity, acting on glycosyl bonds"/>
    <property type="evidence" value="ECO:0007669"/>
    <property type="project" value="UniProtKB-KW"/>
</dbReference>
<dbReference type="Gene3D" id="2.60.40.10">
    <property type="entry name" value="Immunoglobulins"/>
    <property type="match status" value="3"/>
</dbReference>
<dbReference type="InterPro" id="IPR050728">
    <property type="entry name" value="Zinc_Metalloprotease_M4"/>
</dbReference>
<dbReference type="Pfam" id="PF07504">
    <property type="entry name" value="FTP"/>
    <property type="match status" value="1"/>
</dbReference>
<dbReference type="PROSITE" id="PS50853">
    <property type="entry name" value="FN3"/>
    <property type="match status" value="1"/>
</dbReference>
<keyword evidence="9" id="KW-0119">Carbohydrate metabolism</keyword>
<keyword evidence="9" id="KW-0624">Polysaccharide degradation</keyword>
<dbReference type="Gene3D" id="1.10.390.10">
    <property type="entry name" value="Neutral Protease Domain 2"/>
    <property type="match status" value="1"/>
</dbReference>
<reference evidence="14" key="1">
    <citation type="submission" date="2021-01" db="EMBL/GenBank/DDBJ databases">
        <title>Whole genome shotgun sequence of Actinoplanes nipponensis NBRC 14063.</title>
        <authorList>
            <person name="Komaki H."/>
            <person name="Tamura T."/>
        </authorList>
    </citation>
    <scope>NUCLEOTIDE SEQUENCE</scope>
    <source>
        <strain evidence="14">NBRC 14063</strain>
    </source>
</reference>
<dbReference type="PANTHER" id="PTHR33794">
    <property type="entry name" value="BACILLOLYSIN"/>
    <property type="match status" value="1"/>
</dbReference>
<dbReference type="SMART" id="SM00060">
    <property type="entry name" value="FN3"/>
    <property type="match status" value="1"/>
</dbReference>
<evidence type="ECO:0000259" key="13">
    <source>
        <dbReference type="PROSITE" id="PS50853"/>
    </source>
</evidence>
<evidence type="ECO:0000256" key="7">
    <source>
        <dbReference type="ARBA" id="ARBA00023049"/>
    </source>
</evidence>
<dbReference type="InterPro" id="IPR036116">
    <property type="entry name" value="FN3_sf"/>
</dbReference>
<keyword evidence="2" id="KW-0645">Protease</keyword>
<name>A0A919JDE3_9ACTN</name>
<evidence type="ECO:0000256" key="2">
    <source>
        <dbReference type="ARBA" id="ARBA00022670"/>
    </source>
</evidence>
<dbReference type="GO" id="GO:0000272">
    <property type="term" value="P:polysaccharide catabolic process"/>
    <property type="evidence" value="ECO:0007669"/>
    <property type="project" value="UniProtKB-KW"/>
</dbReference>
<evidence type="ECO:0000256" key="11">
    <source>
        <dbReference type="SAM" id="MobiDB-lite"/>
    </source>
</evidence>
<keyword evidence="4 12" id="KW-0732">Signal</keyword>
<feature type="chain" id="PRO_5038519863" description="Fibronectin type-III domain-containing protein" evidence="12">
    <location>
        <begin position="29"/>
        <end position="1030"/>
    </location>
</feature>
<keyword evidence="15" id="KW-1185">Reference proteome</keyword>
<dbReference type="GO" id="GO:0006508">
    <property type="term" value="P:proteolysis"/>
    <property type="evidence" value="ECO:0007669"/>
    <property type="project" value="UniProtKB-KW"/>
</dbReference>
<dbReference type="Pfam" id="PF01447">
    <property type="entry name" value="Peptidase_M4"/>
    <property type="match status" value="1"/>
</dbReference>
<dbReference type="SUPFAM" id="SSF55486">
    <property type="entry name" value="Metalloproteases ('zincins'), catalytic domain"/>
    <property type="match status" value="1"/>
</dbReference>
<evidence type="ECO:0000256" key="8">
    <source>
        <dbReference type="ARBA" id="ARBA00023295"/>
    </source>
</evidence>
<accession>A0A919JDE3</accession>
<dbReference type="InterPro" id="IPR013783">
    <property type="entry name" value="Ig-like_fold"/>
</dbReference>
<dbReference type="InterPro" id="IPR001570">
    <property type="entry name" value="Peptidase_M4_C_domain"/>
</dbReference>
<dbReference type="InterPro" id="IPR003961">
    <property type="entry name" value="FN3_dom"/>
</dbReference>
<feature type="region of interest" description="Disordered" evidence="11">
    <location>
        <begin position="34"/>
        <end position="80"/>
    </location>
</feature>
<dbReference type="SUPFAM" id="SSF49265">
    <property type="entry name" value="Fibronectin type III"/>
    <property type="match status" value="1"/>
</dbReference>
<dbReference type="EMBL" id="BOMQ01000017">
    <property type="protein sequence ID" value="GIE47738.1"/>
    <property type="molecule type" value="Genomic_DNA"/>
</dbReference>
<evidence type="ECO:0000256" key="9">
    <source>
        <dbReference type="ARBA" id="ARBA00023326"/>
    </source>
</evidence>
<keyword evidence="8" id="KW-0326">Glycosidase</keyword>
<comment type="caution">
    <text evidence="14">The sequence shown here is derived from an EMBL/GenBank/DDBJ whole genome shotgun (WGS) entry which is preliminary data.</text>
</comment>
<protein>
    <recommendedName>
        <fullName evidence="13">Fibronectin type-III domain-containing protein</fullName>
    </recommendedName>
</protein>
<feature type="domain" description="Fibronectin type-III" evidence="13">
    <location>
        <begin position="753"/>
        <end position="845"/>
    </location>
</feature>
<dbReference type="Gene3D" id="3.10.170.10">
    <property type="match status" value="1"/>
</dbReference>
<dbReference type="GO" id="GO:0004222">
    <property type="term" value="F:metalloendopeptidase activity"/>
    <property type="evidence" value="ECO:0007669"/>
    <property type="project" value="InterPro"/>
</dbReference>
<dbReference type="CDD" id="cd00063">
    <property type="entry name" value="FN3"/>
    <property type="match status" value="1"/>
</dbReference>
<feature type="signal peptide" evidence="12">
    <location>
        <begin position="1"/>
        <end position="28"/>
    </location>
</feature>
<evidence type="ECO:0000313" key="15">
    <source>
        <dbReference type="Proteomes" id="UP000647172"/>
    </source>
</evidence>
<evidence type="ECO:0000256" key="1">
    <source>
        <dbReference type="ARBA" id="ARBA00009388"/>
    </source>
</evidence>
<evidence type="ECO:0000256" key="5">
    <source>
        <dbReference type="ARBA" id="ARBA00022801"/>
    </source>
</evidence>
<feature type="active site" description="Proton donor" evidence="10">
    <location>
        <position position="459"/>
    </location>
</feature>
<dbReference type="Gene3D" id="3.10.450.490">
    <property type="match status" value="1"/>
</dbReference>
<evidence type="ECO:0000256" key="4">
    <source>
        <dbReference type="ARBA" id="ARBA00022729"/>
    </source>
</evidence>